<reference evidence="1" key="1">
    <citation type="journal article" date="2020" name="Cell">
        <title>Large-Scale Comparative Analyses of Tick Genomes Elucidate Their Genetic Diversity and Vector Capacities.</title>
        <authorList>
            <consortium name="Tick Genome and Microbiome Consortium (TIGMIC)"/>
            <person name="Jia N."/>
            <person name="Wang J."/>
            <person name="Shi W."/>
            <person name="Du L."/>
            <person name="Sun Y."/>
            <person name="Zhan W."/>
            <person name="Jiang J.F."/>
            <person name="Wang Q."/>
            <person name="Zhang B."/>
            <person name="Ji P."/>
            <person name="Bell-Sakyi L."/>
            <person name="Cui X.M."/>
            <person name="Yuan T.T."/>
            <person name="Jiang B.G."/>
            <person name="Yang W.F."/>
            <person name="Lam T.T."/>
            <person name="Chang Q.C."/>
            <person name="Ding S.J."/>
            <person name="Wang X.J."/>
            <person name="Zhu J.G."/>
            <person name="Ruan X.D."/>
            <person name="Zhao L."/>
            <person name="Wei J.T."/>
            <person name="Ye R.Z."/>
            <person name="Que T.C."/>
            <person name="Du C.H."/>
            <person name="Zhou Y.H."/>
            <person name="Cheng J.X."/>
            <person name="Dai P.F."/>
            <person name="Guo W.B."/>
            <person name="Han X.H."/>
            <person name="Huang E.J."/>
            <person name="Li L.F."/>
            <person name="Wei W."/>
            <person name="Gao Y.C."/>
            <person name="Liu J.Z."/>
            <person name="Shao H.Z."/>
            <person name="Wang X."/>
            <person name="Wang C.C."/>
            <person name="Yang T.C."/>
            <person name="Huo Q.B."/>
            <person name="Li W."/>
            <person name="Chen H.Y."/>
            <person name="Chen S.E."/>
            <person name="Zhou L.G."/>
            <person name="Ni X.B."/>
            <person name="Tian J.H."/>
            <person name="Sheng Y."/>
            <person name="Liu T."/>
            <person name="Pan Y.S."/>
            <person name="Xia L.Y."/>
            <person name="Li J."/>
            <person name="Zhao F."/>
            <person name="Cao W.C."/>
        </authorList>
    </citation>
    <scope>NUCLEOTIDE SEQUENCE</scope>
    <source>
        <strain evidence="1">Rsan-2018</strain>
    </source>
</reference>
<organism evidence="1 2">
    <name type="scientific">Rhipicephalus sanguineus</name>
    <name type="common">Brown dog tick</name>
    <name type="synonym">Ixodes sanguineus</name>
    <dbReference type="NCBI Taxonomy" id="34632"/>
    <lineage>
        <taxon>Eukaryota</taxon>
        <taxon>Metazoa</taxon>
        <taxon>Ecdysozoa</taxon>
        <taxon>Arthropoda</taxon>
        <taxon>Chelicerata</taxon>
        <taxon>Arachnida</taxon>
        <taxon>Acari</taxon>
        <taxon>Parasitiformes</taxon>
        <taxon>Ixodida</taxon>
        <taxon>Ixodoidea</taxon>
        <taxon>Ixodidae</taxon>
        <taxon>Rhipicephalinae</taxon>
        <taxon>Rhipicephalus</taxon>
        <taxon>Rhipicephalus</taxon>
    </lineage>
</organism>
<gene>
    <name evidence="1" type="ORF">HPB52_001281</name>
</gene>
<protein>
    <submittedName>
        <fullName evidence="1">Uncharacterized protein</fullName>
    </submittedName>
</protein>
<reference evidence="1" key="2">
    <citation type="submission" date="2021-09" db="EMBL/GenBank/DDBJ databases">
        <authorList>
            <person name="Jia N."/>
            <person name="Wang J."/>
            <person name="Shi W."/>
            <person name="Du L."/>
            <person name="Sun Y."/>
            <person name="Zhan W."/>
            <person name="Jiang J."/>
            <person name="Wang Q."/>
            <person name="Zhang B."/>
            <person name="Ji P."/>
            <person name="Sakyi L.B."/>
            <person name="Cui X."/>
            <person name="Yuan T."/>
            <person name="Jiang B."/>
            <person name="Yang W."/>
            <person name="Lam T.T.-Y."/>
            <person name="Chang Q."/>
            <person name="Ding S."/>
            <person name="Wang X."/>
            <person name="Zhu J."/>
            <person name="Ruan X."/>
            <person name="Zhao L."/>
            <person name="Wei J."/>
            <person name="Que T."/>
            <person name="Du C."/>
            <person name="Cheng J."/>
            <person name="Dai P."/>
            <person name="Han X."/>
            <person name="Huang E."/>
            <person name="Gao Y."/>
            <person name="Liu J."/>
            <person name="Shao H."/>
            <person name="Ye R."/>
            <person name="Li L."/>
            <person name="Wei W."/>
            <person name="Wang X."/>
            <person name="Wang C."/>
            <person name="Huo Q."/>
            <person name="Li W."/>
            <person name="Guo W."/>
            <person name="Chen H."/>
            <person name="Chen S."/>
            <person name="Zhou L."/>
            <person name="Zhou L."/>
            <person name="Ni X."/>
            <person name="Tian J."/>
            <person name="Zhou Y."/>
            <person name="Sheng Y."/>
            <person name="Liu T."/>
            <person name="Pan Y."/>
            <person name="Xia L."/>
            <person name="Li J."/>
            <person name="Zhao F."/>
            <person name="Cao W."/>
        </authorList>
    </citation>
    <scope>NUCLEOTIDE SEQUENCE</scope>
    <source>
        <strain evidence="1">Rsan-2018</strain>
        <tissue evidence="1">Larvae</tissue>
    </source>
</reference>
<evidence type="ECO:0000313" key="1">
    <source>
        <dbReference type="EMBL" id="KAH7955554.1"/>
    </source>
</evidence>
<sequence>MFDATLALNGVTAQPLMQAVLLNPLPAELRHLDAALTSSPQPYDDLCAAVLACYGHTYRPLRWNCEFQNFPPSQSVVSAGPQPSLDHNDTSLIMTTSTSVAATAASIPELDHHNNTGDASTSTHLSNTRCIPSKLLAKVSSRVPAICTPSPTSTARDTAVTSDSMMVTMPHAL</sequence>
<evidence type="ECO:0000313" key="2">
    <source>
        <dbReference type="Proteomes" id="UP000821837"/>
    </source>
</evidence>
<dbReference type="Proteomes" id="UP000821837">
    <property type="component" value="Unassembled WGS sequence"/>
</dbReference>
<dbReference type="AlphaFoldDB" id="A0A9D4PTL4"/>
<proteinExistence type="predicted"/>
<dbReference type="EMBL" id="JABSTV010001250">
    <property type="protein sequence ID" value="KAH7955554.1"/>
    <property type="molecule type" value="Genomic_DNA"/>
</dbReference>
<keyword evidence="2" id="KW-1185">Reference proteome</keyword>
<comment type="caution">
    <text evidence="1">The sequence shown here is derived from an EMBL/GenBank/DDBJ whole genome shotgun (WGS) entry which is preliminary data.</text>
</comment>
<name>A0A9D4PTL4_RHISA</name>
<accession>A0A9D4PTL4</accession>